<evidence type="ECO:0000313" key="8">
    <source>
        <dbReference type="EMBL" id="OGJ00609.1"/>
    </source>
</evidence>
<evidence type="ECO:0000256" key="2">
    <source>
        <dbReference type="ARBA" id="ARBA00022649"/>
    </source>
</evidence>
<dbReference type="PANTHER" id="PTHR34873:SF3">
    <property type="entry name" value="ADDICTION MODULE TOXIN, HICA FAMILY"/>
    <property type="match status" value="1"/>
</dbReference>
<keyword evidence="5" id="KW-0378">Hydrolase</keyword>
<dbReference type="AlphaFoldDB" id="A0A1F6Y2T9"/>
<comment type="caution">
    <text evidence="8">The sequence shown here is derived from an EMBL/GenBank/DDBJ whole genome shotgun (WGS) entry which is preliminary data.</text>
</comment>
<keyword evidence="7" id="KW-0346">Stress response</keyword>
<protein>
    <recommendedName>
        <fullName evidence="10">Addiction module toxin, HicA family</fullName>
    </recommendedName>
</protein>
<keyword evidence="6" id="KW-0694">RNA-binding</keyword>
<dbReference type="SUPFAM" id="SSF54786">
    <property type="entry name" value="YcfA/nrd intein domain"/>
    <property type="match status" value="1"/>
</dbReference>
<evidence type="ECO:0000256" key="7">
    <source>
        <dbReference type="ARBA" id="ARBA00023016"/>
    </source>
</evidence>
<dbReference type="GO" id="GO:0003729">
    <property type="term" value="F:mRNA binding"/>
    <property type="evidence" value="ECO:0007669"/>
    <property type="project" value="InterPro"/>
</dbReference>
<comment type="similarity">
    <text evidence="1">Belongs to the HicA mRNA interferase family.</text>
</comment>
<dbReference type="InterPro" id="IPR012933">
    <property type="entry name" value="HicA_mRNA_interferase"/>
</dbReference>
<reference evidence="8 9" key="1">
    <citation type="journal article" date="2016" name="Nat. Commun.">
        <title>Thousands of microbial genomes shed light on interconnected biogeochemical processes in an aquifer system.</title>
        <authorList>
            <person name="Anantharaman K."/>
            <person name="Brown C.T."/>
            <person name="Hug L.A."/>
            <person name="Sharon I."/>
            <person name="Castelle C.J."/>
            <person name="Probst A.J."/>
            <person name="Thomas B.C."/>
            <person name="Singh A."/>
            <person name="Wilkins M.J."/>
            <person name="Karaoz U."/>
            <person name="Brodie E.L."/>
            <person name="Williams K.H."/>
            <person name="Hubbard S.S."/>
            <person name="Banfield J.F."/>
        </authorList>
    </citation>
    <scope>NUCLEOTIDE SEQUENCE [LARGE SCALE GENOMIC DNA]</scope>
</reference>
<evidence type="ECO:0000256" key="1">
    <source>
        <dbReference type="ARBA" id="ARBA00006620"/>
    </source>
</evidence>
<accession>A0A1F6Y2T9</accession>
<sequence>MPKLPRISGKKIAKILFGLGFEKFRQKGSHTFFVHKDGRVTTIPVHGNKVIPIGTLKAILKDIEISNNDFGKLL</sequence>
<dbReference type="PANTHER" id="PTHR34873">
    <property type="entry name" value="SSR1766 PROTEIN"/>
    <property type="match status" value="1"/>
</dbReference>
<evidence type="ECO:0000256" key="4">
    <source>
        <dbReference type="ARBA" id="ARBA00022759"/>
    </source>
</evidence>
<dbReference type="GO" id="GO:0004519">
    <property type="term" value="F:endonuclease activity"/>
    <property type="evidence" value="ECO:0007669"/>
    <property type="project" value="UniProtKB-KW"/>
</dbReference>
<evidence type="ECO:0000313" key="9">
    <source>
        <dbReference type="Proteomes" id="UP000177693"/>
    </source>
</evidence>
<organism evidence="8 9">
    <name type="scientific">Candidatus Nomurabacteria bacterium RIFCSPLOWO2_02_FULL_40_67</name>
    <dbReference type="NCBI Taxonomy" id="1801787"/>
    <lineage>
        <taxon>Bacteria</taxon>
        <taxon>Candidatus Nomuraibacteriota</taxon>
    </lineage>
</organism>
<gene>
    <name evidence="8" type="ORF">A3I23_03775</name>
</gene>
<dbReference type="Gene3D" id="3.30.920.30">
    <property type="entry name" value="Hypothetical protein"/>
    <property type="match status" value="1"/>
</dbReference>
<keyword evidence="4" id="KW-0255">Endonuclease</keyword>
<dbReference type="GO" id="GO:0016787">
    <property type="term" value="F:hydrolase activity"/>
    <property type="evidence" value="ECO:0007669"/>
    <property type="project" value="UniProtKB-KW"/>
</dbReference>
<dbReference type="EMBL" id="MFVL01000032">
    <property type="protein sequence ID" value="OGJ00609.1"/>
    <property type="molecule type" value="Genomic_DNA"/>
</dbReference>
<dbReference type="Pfam" id="PF07927">
    <property type="entry name" value="HicA_toxin"/>
    <property type="match status" value="1"/>
</dbReference>
<dbReference type="InterPro" id="IPR038570">
    <property type="entry name" value="HicA_sf"/>
</dbReference>
<evidence type="ECO:0008006" key="10">
    <source>
        <dbReference type="Google" id="ProtNLM"/>
    </source>
</evidence>
<name>A0A1F6Y2T9_9BACT</name>
<proteinExistence type="inferred from homology"/>
<keyword evidence="2" id="KW-1277">Toxin-antitoxin system</keyword>
<evidence type="ECO:0000256" key="5">
    <source>
        <dbReference type="ARBA" id="ARBA00022801"/>
    </source>
</evidence>
<evidence type="ECO:0000256" key="3">
    <source>
        <dbReference type="ARBA" id="ARBA00022722"/>
    </source>
</evidence>
<dbReference type="Proteomes" id="UP000177693">
    <property type="component" value="Unassembled WGS sequence"/>
</dbReference>
<keyword evidence="3" id="KW-0540">Nuclease</keyword>
<evidence type="ECO:0000256" key="6">
    <source>
        <dbReference type="ARBA" id="ARBA00022884"/>
    </source>
</evidence>